<feature type="region of interest" description="Disordered" evidence="1">
    <location>
        <begin position="138"/>
        <end position="177"/>
    </location>
</feature>
<keyword evidence="3" id="KW-1185">Reference proteome</keyword>
<proteinExistence type="predicted"/>
<reference evidence="2 3" key="1">
    <citation type="submission" date="2018-09" db="EMBL/GenBank/DDBJ databases">
        <title>A high-quality reference genome of wild soybean provides a powerful tool to mine soybean genomes.</title>
        <authorList>
            <person name="Xie M."/>
            <person name="Chung C.Y.L."/>
            <person name="Li M.-W."/>
            <person name="Wong F.-L."/>
            <person name="Chan T.-F."/>
            <person name="Lam H.-M."/>
        </authorList>
    </citation>
    <scope>NUCLEOTIDE SEQUENCE [LARGE SCALE GENOMIC DNA]</scope>
    <source>
        <strain evidence="3">cv. W05</strain>
        <tissue evidence="2">Hypocotyl of etiolated seedlings</tissue>
    </source>
</reference>
<sequence>MTLLMNPTQHNPNVSLQQHSNPTLDTISLMKQGFLMMEEDFERGPRYHAYAALRETKLRMKYTRQQEYEQEEEKEGVVEAKVLTLTPPRKKQVKFQDGGTGVVSGRKGSSYSSSSSLVAQSVPDFSAVLRKENRKPVNGNVLPPLMELTPPSSKGVLSSARGSKSANAGEKRRAVGGGVLMPRKSYASIDELKSLPNAINGENRGGRSSRVITRKTVLGYRHI</sequence>
<evidence type="ECO:0000313" key="2">
    <source>
        <dbReference type="EMBL" id="RZB54282.1"/>
    </source>
</evidence>
<dbReference type="Proteomes" id="UP000289340">
    <property type="component" value="Chromosome 18"/>
</dbReference>
<evidence type="ECO:0000256" key="1">
    <source>
        <dbReference type="SAM" id="MobiDB-lite"/>
    </source>
</evidence>
<dbReference type="Gramene" id="XM_028357609.1">
    <property type="protein sequence ID" value="XP_028213410.1"/>
    <property type="gene ID" value="LOC114395762"/>
</dbReference>
<protein>
    <submittedName>
        <fullName evidence="2">Uncharacterized protein</fullName>
    </submittedName>
</protein>
<feature type="compositionally biased region" description="Polar residues" evidence="1">
    <location>
        <begin position="150"/>
        <end position="166"/>
    </location>
</feature>
<name>A0A445FZC0_GLYSO</name>
<accession>A0A445FZC0</accession>
<comment type="caution">
    <text evidence="2">The sequence shown here is derived from an EMBL/GenBank/DDBJ whole genome shotgun (WGS) entry which is preliminary data.</text>
</comment>
<dbReference type="PANTHER" id="PTHR37708:SF2">
    <property type="entry name" value="HOMEOBOX HOX-B3-LIKE PROTEIN"/>
    <property type="match status" value="1"/>
</dbReference>
<dbReference type="PANTHER" id="PTHR37708">
    <property type="entry name" value="HOMEOBOX HOX-B3-LIKE PROTEIN"/>
    <property type="match status" value="1"/>
</dbReference>
<organism evidence="2 3">
    <name type="scientific">Glycine soja</name>
    <name type="common">Wild soybean</name>
    <dbReference type="NCBI Taxonomy" id="3848"/>
    <lineage>
        <taxon>Eukaryota</taxon>
        <taxon>Viridiplantae</taxon>
        <taxon>Streptophyta</taxon>
        <taxon>Embryophyta</taxon>
        <taxon>Tracheophyta</taxon>
        <taxon>Spermatophyta</taxon>
        <taxon>Magnoliopsida</taxon>
        <taxon>eudicotyledons</taxon>
        <taxon>Gunneridae</taxon>
        <taxon>Pentapetalae</taxon>
        <taxon>rosids</taxon>
        <taxon>fabids</taxon>
        <taxon>Fabales</taxon>
        <taxon>Fabaceae</taxon>
        <taxon>Papilionoideae</taxon>
        <taxon>50 kb inversion clade</taxon>
        <taxon>NPAAA clade</taxon>
        <taxon>indigoferoid/millettioid clade</taxon>
        <taxon>Phaseoleae</taxon>
        <taxon>Glycine</taxon>
        <taxon>Glycine subgen. Soja</taxon>
    </lineage>
</organism>
<gene>
    <name evidence="2" type="ORF">D0Y65_049948</name>
</gene>
<dbReference type="EMBL" id="QZWG01000018">
    <property type="protein sequence ID" value="RZB54282.1"/>
    <property type="molecule type" value="Genomic_DNA"/>
</dbReference>
<feature type="region of interest" description="Disordered" evidence="1">
    <location>
        <begin position="92"/>
        <end position="115"/>
    </location>
</feature>
<evidence type="ECO:0000313" key="3">
    <source>
        <dbReference type="Proteomes" id="UP000289340"/>
    </source>
</evidence>
<feature type="compositionally biased region" description="Low complexity" evidence="1">
    <location>
        <begin position="103"/>
        <end position="115"/>
    </location>
</feature>
<dbReference type="AlphaFoldDB" id="A0A445FZC0"/>
<feature type="region of interest" description="Disordered" evidence="1">
    <location>
        <begin position="1"/>
        <end position="20"/>
    </location>
</feature>